<evidence type="ECO:0000313" key="2">
    <source>
        <dbReference type="EMBL" id="EMY69875.1"/>
    </source>
</evidence>
<feature type="transmembrane region" description="Helical" evidence="1">
    <location>
        <begin position="65"/>
        <end position="85"/>
    </location>
</feature>
<keyword evidence="1" id="KW-1133">Transmembrane helix</keyword>
<organism evidence="2 3">
    <name type="scientific">Leptospira vanthielii serovar Holland str. Waz Holland = ATCC 700522</name>
    <dbReference type="NCBI Taxonomy" id="1218591"/>
    <lineage>
        <taxon>Bacteria</taxon>
        <taxon>Pseudomonadati</taxon>
        <taxon>Spirochaetota</taxon>
        <taxon>Spirochaetia</taxon>
        <taxon>Leptospirales</taxon>
        <taxon>Leptospiraceae</taxon>
        <taxon>Leptospira</taxon>
    </lineage>
</organism>
<comment type="caution">
    <text evidence="2">The sequence shown here is derived from an EMBL/GenBank/DDBJ whole genome shotgun (WGS) entry which is preliminary data.</text>
</comment>
<dbReference type="EMBL" id="AOGY02000042">
    <property type="protein sequence ID" value="EMY69875.1"/>
    <property type="molecule type" value="Genomic_DNA"/>
</dbReference>
<reference evidence="2 3" key="1">
    <citation type="submission" date="2013-03" db="EMBL/GenBank/DDBJ databases">
        <authorList>
            <person name="Harkins D.M."/>
            <person name="Durkin A.S."/>
            <person name="Brinkac L.M."/>
            <person name="Haft D.H."/>
            <person name="Selengut J.D."/>
            <person name="Sanka R."/>
            <person name="DePew J."/>
            <person name="Purushe J."/>
            <person name="Galloway R.L."/>
            <person name="Vinetz J.M."/>
            <person name="Sutton G.G."/>
            <person name="Nierman W.C."/>
            <person name="Fouts D.E."/>
        </authorList>
    </citation>
    <scope>NUCLEOTIDE SEQUENCE [LARGE SCALE GENOMIC DNA]</scope>
    <source>
        <strain evidence="2 3">Waz Holland</strain>
    </source>
</reference>
<keyword evidence="1" id="KW-0812">Transmembrane</keyword>
<keyword evidence="1" id="KW-0472">Membrane</keyword>
<accession>N1W8U7</accession>
<evidence type="ECO:0000313" key="3">
    <source>
        <dbReference type="Proteomes" id="UP000012227"/>
    </source>
</evidence>
<dbReference type="AlphaFoldDB" id="N1W8U7"/>
<proteinExistence type="predicted"/>
<dbReference type="Proteomes" id="UP000012227">
    <property type="component" value="Unassembled WGS sequence"/>
</dbReference>
<dbReference type="RefSeq" id="WP_002981235.1">
    <property type="nucleotide sequence ID" value="NZ_AOGY02000042.1"/>
</dbReference>
<gene>
    <name evidence="2" type="ORF">LEP1GSC199_2380</name>
</gene>
<protein>
    <submittedName>
        <fullName evidence="2">Uncharacterized protein</fullName>
    </submittedName>
</protein>
<name>N1W8U7_9LEPT</name>
<sequence>MSPEDQATKGFTQMILDRIGHPFIGSFIFTFVVTNYDILIDLFVNIRDPLSVLIFNSFLYGEWKVRIVLPVTMMFAFPLLIQHLGDVIYNFSKEFFNQKIANIKEGQKNKIHKLRIPALLESIETHRKVNEFISEKSSALLSYLLKNHGILKESSRYILIENKNGLNENEFVSYYKEFDLVIPFNNKHPILGRVLKKFPFDFYVVEFLGQVQINSILSDVGYSESSLQTYYQLQRDGSITKSVNSNYAENELGYKLHSTKDTIISSVHPLESFINNEFETYLKNRFIEAK</sequence>
<evidence type="ECO:0000256" key="1">
    <source>
        <dbReference type="SAM" id="Phobius"/>
    </source>
</evidence>
<feature type="transmembrane region" description="Helical" evidence="1">
    <location>
        <begin position="23"/>
        <end position="44"/>
    </location>
</feature>